<evidence type="ECO:0000313" key="3">
    <source>
        <dbReference type="EMBL" id="CCV02309.1"/>
    </source>
</evidence>
<dbReference type="Proteomes" id="UP000136450">
    <property type="component" value="Segment"/>
</dbReference>
<feature type="domain" description="Nonstructural protein WIV" evidence="2">
    <location>
        <begin position="5"/>
        <end position="71"/>
    </location>
</feature>
<feature type="region of interest" description="Disordered" evidence="1">
    <location>
        <begin position="102"/>
        <end position="153"/>
    </location>
</feature>
<reference evidence="3 4" key="1">
    <citation type="submission" date="2013-03" db="EMBL/GenBank/DDBJ databases">
        <title>Genomic and evolutionary features of invertebrate iridoviruse.</title>
        <authorList>
            <person name="Piegu B."/>
            <person name="Guizard S."/>
            <person name="Bideshi D."/>
            <person name="Spears T."/>
            <person name="Federici B."/>
            <person name="Bigot Y."/>
        </authorList>
    </citation>
    <scope>NUCLEOTIDE SEQUENCE [LARGE SCALE GENOMIC DNA]</scope>
</reference>
<proteinExistence type="predicted"/>
<feature type="compositionally biased region" description="Basic and acidic residues" evidence="1">
    <location>
        <begin position="103"/>
        <end position="153"/>
    </location>
</feature>
<evidence type="ECO:0000313" key="4">
    <source>
        <dbReference type="Proteomes" id="UP000136450"/>
    </source>
</evidence>
<dbReference type="EMBL" id="HF920636">
    <property type="protein sequence ID" value="CCV02309.1"/>
    <property type="molecule type" value="Genomic_DNA"/>
</dbReference>
<dbReference type="Pfam" id="PF22532">
    <property type="entry name" value="WIV_dom"/>
    <property type="match status" value="1"/>
</dbReference>
<name>W8W2X7_9VIRU</name>
<dbReference type="GeneID" id="18501308"/>
<sequence length="165" mass="18667">MGKEIENFVTYSLRYQLLLAQHIASICNTKIYVFDKNGYFDSKDDTKVEIIDGVRTVSKNSLRAVLSVAVKESFGSNEDLFLQYVDKGVVQKDDTGLYVVKQEVSEEKQESPNKDSEVSEEKQESPNKDSEVSEEKQESPNKDSEVSEIDLKDISDAVERVESII</sequence>
<evidence type="ECO:0000259" key="2">
    <source>
        <dbReference type="Pfam" id="PF22532"/>
    </source>
</evidence>
<dbReference type="InterPro" id="IPR054449">
    <property type="entry name" value="WIV_dom"/>
</dbReference>
<organism evidence="3 4">
    <name type="scientific">Invertebrate iridescent virus 30</name>
    <dbReference type="NCBI Taxonomy" id="345585"/>
    <lineage>
        <taxon>Viruses</taxon>
        <taxon>Varidnaviria</taxon>
        <taxon>Bamfordvirae</taxon>
        <taxon>Nucleocytoviricota</taxon>
        <taxon>Megaviricetes</taxon>
        <taxon>Pimascovirales</taxon>
        <taxon>Pimascovirales incertae sedis</taxon>
        <taxon>Iridoviridae</taxon>
        <taxon>Betairidovirinae</taxon>
        <taxon>Chloriridovirus</taxon>
        <taxon>Chloriridovirus simulium1</taxon>
        <taxon>Invertebrate iridescent virus 22</taxon>
    </lineage>
</organism>
<dbReference type="KEGG" id="vg:18501308"/>
<protein>
    <recommendedName>
        <fullName evidence="2">Nonstructural protein WIV domain-containing protein</fullName>
    </recommendedName>
</protein>
<accession>W8W2X7</accession>
<dbReference type="RefSeq" id="YP_009010408.1">
    <property type="nucleotide sequence ID" value="NC_023611.1"/>
</dbReference>
<gene>
    <name evidence="3" type="primary">114R</name>
    <name evidence="3" type="ORF">IIV30_114R</name>
</gene>
<dbReference type="OrthoDB" id="23177at10239"/>
<evidence type="ECO:0000256" key="1">
    <source>
        <dbReference type="SAM" id="MobiDB-lite"/>
    </source>
</evidence>